<dbReference type="Proteomes" id="UP000032141">
    <property type="component" value="Chromosome C3"/>
</dbReference>
<dbReference type="Gramene" id="Bo3g113840.1">
    <property type="protein sequence ID" value="Bo3g113840.1"/>
    <property type="gene ID" value="Bo3g113840"/>
</dbReference>
<accession>A0A0D3BGF2</accession>
<sequence length="295" mass="33023">MGNEKTSQPREAGHKNVHLGVISSWSGIWVPVYGREGAGVEVRTVQVFSRVFSLFFKHFLKDHRARAVTFTVSLTHEVHPIQTRNVNQPETLADLEALVKEAHEKEKRRGSDPLPRTIELSKDKDPELDVALVLLLSIQICFTSKWSGAPKDKPKYTTHDALKNLKEVIEKEATEQRWTAPSKSPISPAFSTAEDELFSWLYIFALTLLPSREPHQPFSFLLYFTDHLFPSPILTSPCLRSCSMCNLHALGRRAVIFITRRLAPTAADQRCGAGYHTGGKAPAITDSLRAVTSLP</sequence>
<name>A0A0D3BGF2_BRAOL</name>
<dbReference type="eggNOG" id="KOG4730">
    <property type="taxonomic scope" value="Eukaryota"/>
</dbReference>
<keyword evidence="2" id="KW-1185">Reference proteome</keyword>
<dbReference type="HOGENOM" id="CLU_944431_0_0_1"/>
<proteinExistence type="predicted"/>
<dbReference type="AlphaFoldDB" id="A0A0D3BGF2"/>
<reference evidence="1" key="2">
    <citation type="submission" date="2015-03" db="UniProtKB">
        <authorList>
            <consortium name="EnsemblPlants"/>
        </authorList>
    </citation>
    <scope>IDENTIFICATION</scope>
</reference>
<organism evidence="1 2">
    <name type="scientific">Brassica oleracea var. oleracea</name>
    <dbReference type="NCBI Taxonomy" id="109376"/>
    <lineage>
        <taxon>Eukaryota</taxon>
        <taxon>Viridiplantae</taxon>
        <taxon>Streptophyta</taxon>
        <taxon>Embryophyta</taxon>
        <taxon>Tracheophyta</taxon>
        <taxon>Spermatophyta</taxon>
        <taxon>Magnoliopsida</taxon>
        <taxon>eudicotyledons</taxon>
        <taxon>Gunneridae</taxon>
        <taxon>Pentapetalae</taxon>
        <taxon>rosids</taxon>
        <taxon>malvids</taxon>
        <taxon>Brassicales</taxon>
        <taxon>Brassicaceae</taxon>
        <taxon>Brassiceae</taxon>
        <taxon>Brassica</taxon>
    </lineage>
</organism>
<dbReference type="STRING" id="109376.A0A0D3BGF2"/>
<evidence type="ECO:0000313" key="1">
    <source>
        <dbReference type="EnsemblPlants" id="Bo3g113840.1"/>
    </source>
</evidence>
<evidence type="ECO:0000313" key="2">
    <source>
        <dbReference type="Proteomes" id="UP000032141"/>
    </source>
</evidence>
<reference evidence="1 2" key="1">
    <citation type="journal article" date="2014" name="Genome Biol.">
        <title>Transcriptome and methylome profiling reveals relics of genome dominance in the mesopolyploid Brassica oleracea.</title>
        <authorList>
            <person name="Parkin I.A."/>
            <person name="Koh C."/>
            <person name="Tang H."/>
            <person name="Robinson S.J."/>
            <person name="Kagale S."/>
            <person name="Clarke W.E."/>
            <person name="Town C.D."/>
            <person name="Nixon J."/>
            <person name="Krishnakumar V."/>
            <person name="Bidwell S.L."/>
            <person name="Denoeud F."/>
            <person name="Belcram H."/>
            <person name="Links M.G."/>
            <person name="Just J."/>
            <person name="Clarke C."/>
            <person name="Bender T."/>
            <person name="Huebert T."/>
            <person name="Mason A.S."/>
            <person name="Pires J.C."/>
            <person name="Barker G."/>
            <person name="Moore J."/>
            <person name="Walley P.G."/>
            <person name="Manoli S."/>
            <person name="Batley J."/>
            <person name="Edwards D."/>
            <person name="Nelson M.N."/>
            <person name="Wang X."/>
            <person name="Paterson A.H."/>
            <person name="King G."/>
            <person name="Bancroft I."/>
            <person name="Chalhoub B."/>
            <person name="Sharpe A.G."/>
        </authorList>
    </citation>
    <scope>NUCLEOTIDE SEQUENCE</scope>
    <source>
        <strain evidence="1 2">cv. TO1000</strain>
    </source>
</reference>
<dbReference type="EnsemblPlants" id="Bo3g113840.1">
    <property type="protein sequence ID" value="Bo3g113840.1"/>
    <property type="gene ID" value="Bo3g113840"/>
</dbReference>
<protein>
    <submittedName>
        <fullName evidence="1">Uncharacterized protein</fullName>
    </submittedName>
</protein>